<dbReference type="GO" id="GO:0000155">
    <property type="term" value="F:phosphorelay sensor kinase activity"/>
    <property type="evidence" value="ECO:0007669"/>
    <property type="project" value="InterPro"/>
</dbReference>
<comment type="caution">
    <text evidence="11">The sequence shown here is derived from an EMBL/GenBank/DDBJ whole genome shotgun (WGS) entry which is preliminary data.</text>
</comment>
<dbReference type="AlphaFoldDB" id="E6LSG1"/>
<dbReference type="HOGENOM" id="CLU_020473_6_1_9"/>
<dbReference type="InterPro" id="IPR050640">
    <property type="entry name" value="Bact_2-comp_sensor_kinase"/>
</dbReference>
<proteinExistence type="predicted"/>
<protein>
    <submittedName>
        <fullName evidence="11">HAMP domain protein</fullName>
    </submittedName>
</protein>
<sequence length="575" mass="67213">MKRDLLMFQGAMIFFVAVVLTLAGNYIYKKEMLSSRMRYITELQRQLAKSFEVKISSVDDTLEILANTGEIKNYLCSADGENKIRYEQTVRDMFDTYENIHEDYLNMILVSNDGENYISNDMYRPVHESFYSEKWFLQAIQKGSSYQFDSELRNLQSWKHYDSDSYISIAKAVYEGEKAIGVLMVDVSLEEFKTAYQNLESDTENFFFLMDGNGKIILSPVNKIVYRVNPNWFTDDEGVVVSKIYSKSYKFVFNRFRNNKLLIVGAYNIDKERYIPLRMSQISICMAGICFLVAMIWSVCFLLKIINPLTELSLLMRAASEGNLDVRFRGKCKDDIQILGESFNKMVEKLKKLMEMMETEQKQKREAELMVMQEQIKPHFLYNTLDMISWMARKHGANDIIHLVETMSDFFRIGLSNGHEMISLKEELRMIQAYLEIQSMRYKDMFTYEIFCSPDIRDELVLRMCLQPLVENCLYHGIKESDNADAKIQIFAEPVLCGIKIQIRDNGQEIDDNIMEHLNRCLATNNWDDWVGGFGVKNVGRRLWHRFAKGSGLIYEKDRNGFTMVTLLILKENYI</sequence>
<evidence type="ECO:0000256" key="6">
    <source>
        <dbReference type="ARBA" id="ARBA00022989"/>
    </source>
</evidence>
<dbReference type="PANTHER" id="PTHR34220:SF7">
    <property type="entry name" value="SENSOR HISTIDINE KINASE YPDA"/>
    <property type="match status" value="1"/>
</dbReference>
<dbReference type="EMBL" id="AEPW01000114">
    <property type="protein sequence ID" value="EFU75210.1"/>
    <property type="molecule type" value="Genomic_DNA"/>
</dbReference>
<keyword evidence="4" id="KW-0808">Transferase</keyword>
<dbReference type="Pfam" id="PF02743">
    <property type="entry name" value="dCache_1"/>
    <property type="match status" value="1"/>
</dbReference>
<evidence type="ECO:0000256" key="7">
    <source>
        <dbReference type="ARBA" id="ARBA00023136"/>
    </source>
</evidence>
<keyword evidence="2" id="KW-1003">Cell membrane</keyword>
<evidence type="ECO:0000256" key="1">
    <source>
        <dbReference type="ARBA" id="ARBA00004651"/>
    </source>
</evidence>
<feature type="transmembrane region" description="Helical" evidence="9">
    <location>
        <begin position="6"/>
        <end position="28"/>
    </location>
</feature>
<keyword evidence="7 9" id="KW-0472">Membrane</keyword>
<evidence type="ECO:0000256" key="5">
    <source>
        <dbReference type="ARBA" id="ARBA00022692"/>
    </source>
</evidence>
<dbReference type="InterPro" id="IPR010559">
    <property type="entry name" value="Sig_transdc_His_kin_internal"/>
</dbReference>
<dbReference type="RefSeq" id="WP_008752655.1">
    <property type="nucleotide sequence ID" value="NZ_GL622296.1"/>
</dbReference>
<feature type="transmembrane region" description="Helical" evidence="9">
    <location>
        <begin position="282"/>
        <end position="306"/>
    </location>
</feature>
<dbReference type="PROSITE" id="PS50885">
    <property type="entry name" value="HAMP"/>
    <property type="match status" value="1"/>
</dbReference>
<evidence type="ECO:0000256" key="4">
    <source>
        <dbReference type="ARBA" id="ARBA00022679"/>
    </source>
</evidence>
<evidence type="ECO:0000256" key="2">
    <source>
        <dbReference type="ARBA" id="ARBA00022475"/>
    </source>
</evidence>
<feature type="domain" description="HAMP" evidence="10">
    <location>
        <begin position="303"/>
        <end position="355"/>
    </location>
</feature>
<evidence type="ECO:0000256" key="9">
    <source>
        <dbReference type="SAM" id="Phobius"/>
    </source>
</evidence>
<dbReference type="Pfam" id="PF00672">
    <property type="entry name" value="HAMP"/>
    <property type="match status" value="1"/>
</dbReference>
<keyword evidence="5 9" id="KW-0812">Transmembrane</keyword>
<keyword evidence="6 9" id="KW-1133">Transmembrane helix</keyword>
<dbReference type="Gene3D" id="3.30.565.10">
    <property type="entry name" value="Histidine kinase-like ATPase, C-terminal domain"/>
    <property type="match status" value="1"/>
</dbReference>
<evidence type="ECO:0000256" key="8">
    <source>
        <dbReference type="SAM" id="Coils"/>
    </source>
</evidence>
<feature type="coiled-coil region" evidence="8">
    <location>
        <begin position="343"/>
        <end position="377"/>
    </location>
</feature>
<evidence type="ECO:0000256" key="3">
    <source>
        <dbReference type="ARBA" id="ARBA00022553"/>
    </source>
</evidence>
<dbReference type="Gene3D" id="3.30.450.20">
    <property type="entry name" value="PAS domain"/>
    <property type="match status" value="1"/>
</dbReference>
<evidence type="ECO:0000259" key="10">
    <source>
        <dbReference type="PROSITE" id="PS50885"/>
    </source>
</evidence>
<dbReference type="PANTHER" id="PTHR34220">
    <property type="entry name" value="SENSOR HISTIDINE KINASE YPDA"/>
    <property type="match status" value="1"/>
</dbReference>
<keyword evidence="8" id="KW-0175">Coiled coil</keyword>
<dbReference type="GO" id="GO:0005886">
    <property type="term" value="C:plasma membrane"/>
    <property type="evidence" value="ECO:0007669"/>
    <property type="project" value="UniProtKB-SubCell"/>
</dbReference>
<organism evidence="11 12">
    <name type="scientific">Lachnoanaerobaculum saburreum DSM 3986</name>
    <dbReference type="NCBI Taxonomy" id="887325"/>
    <lineage>
        <taxon>Bacteria</taxon>
        <taxon>Bacillati</taxon>
        <taxon>Bacillota</taxon>
        <taxon>Clostridia</taxon>
        <taxon>Lachnospirales</taxon>
        <taxon>Lachnospiraceae</taxon>
        <taxon>Lachnoanaerobaculum</taxon>
    </lineage>
</organism>
<gene>
    <name evidence="11" type="ORF">HMPREF0381_2896</name>
</gene>
<name>E6LSG1_9FIRM</name>
<dbReference type="Gene3D" id="6.10.340.10">
    <property type="match status" value="1"/>
</dbReference>
<accession>E6LSG1</accession>
<reference evidence="11 12" key="1">
    <citation type="submission" date="2010-12" db="EMBL/GenBank/DDBJ databases">
        <authorList>
            <person name="Muzny D."/>
            <person name="Qin X."/>
            <person name="Deng J."/>
            <person name="Jiang H."/>
            <person name="Liu Y."/>
            <person name="Qu J."/>
            <person name="Song X.-Z."/>
            <person name="Zhang L."/>
            <person name="Thornton R."/>
            <person name="Coyle M."/>
            <person name="Francisco L."/>
            <person name="Jackson L."/>
            <person name="Javaid M."/>
            <person name="Korchina V."/>
            <person name="Kovar C."/>
            <person name="Mata R."/>
            <person name="Mathew T."/>
            <person name="Ngo R."/>
            <person name="Nguyen L."/>
            <person name="Nguyen N."/>
            <person name="Okwuonu G."/>
            <person name="Ongeri F."/>
            <person name="Pham C."/>
            <person name="Simmons D."/>
            <person name="Wilczek-Boney K."/>
            <person name="Hale W."/>
            <person name="Jakkamsetti A."/>
            <person name="Pham P."/>
            <person name="Ruth R."/>
            <person name="San Lucas F."/>
            <person name="Warren J."/>
            <person name="Zhang J."/>
            <person name="Zhao Z."/>
            <person name="Zhou C."/>
            <person name="Zhu D."/>
            <person name="Lee S."/>
            <person name="Bess C."/>
            <person name="Blankenburg K."/>
            <person name="Forbes L."/>
            <person name="Fu Q."/>
            <person name="Gubbala S."/>
            <person name="Hirani K."/>
            <person name="Jayaseelan J.C."/>
            <person name="Lara F."/>
            <person name="Munidasa M."/>
            <person name="Palculict T."/>
            <person name="Patil S."/>
            <person name="Pu L.-L."/>
            <person name="Saada N."/>
            <person name="Tang L."/>
            <person name="Weissenberger G."/>
            <person name="Zhu Y."/>
            <person name="Hemphill L."/>
            <person name="Shang Y."/>
            <person name="Youmans B."/>
            <person name="Ayvaz T."/>
            <person name="Ross M."/>
            <person name="Santibanez J."/>
            <person name="Aqrawi P."/>
            <person name="Gross S."/>
            <person name="Joshi V."/>
            <person name="Fowler G."/>
            <person name="Nazareth L."/>
            <person name="Reid J."/>
            <person name="Worley K."/>
            <person name="Petrosino J."/>
            <person name="Highlander S."/>
            <person name="Gibbs R."/>
        </authorList>
    </citation>
    <scope>NUCLEOTIDE SEQUENCE [LARGE SCALE GENOMIC DNA]</scope>
    <source>
        <strain evidence="11 12">DSM 3986</strain>
    </source>
</reference>
<comment type="subcellular location">
    <subcellularLocation>
        <location evidence="1">Cell membrane</location>
        <topology evidence="1">Multi-pass membrane protein</topology>
    </subcellularLocation>
</comment>
<keyword evidence="3" id="KW-0597">Phosphoprotein</keyword>
<dbReference type="Proteomes" id="UP000003434">
    <property type="component" value="Unassembled WGS sequence"/>
</dbReference>
<dbReference type="SMART" id="SM00304">
    <property type="entry name" value="HAMP"/>
    <property type="match status" value="1"/>
</dbReference>
<dbReference type="SUPFAM" id="SSF55874">
    <property type="entry name" value="ATPase domain of HSP90 chaperone/DNA topoisomerase II/histidine kinase"/>
    <property type="match status" value="1"/>
</dbReference>
<dbReference type="eggNOG" id="COG2972">
    <property type="taxonomic scope" value="Bacteria"/>
</dbReference>
<evidence type="ECO:0000313" key="11">
    <source>
        <dbReference type="EMBL" id="EFU75210.1"/>
    </source>
</evidence>
<evidence type="ECO:0000313" key="12">
    <source>
        <dbReference type="Proteomes" id="UP000003434"/>
    </source>
</evidence>
<dbReference type="InterPro" id="IPR003660">
    <property type="entry name" value="HAMP_dom"/>
</dbReference>
<dbReference type="InterPro" id="IPR036890">
    <property type="entry name" value="HATPase_C_sf"/>
</dbReference>
<dbReference type="SUPFAM" id="SSF158472">
    <property type="entry name" value="HAMP domain-like"/>
    <property type="match status" value="1"/>
</dbReference>
<dbReference type="Pfam" id="PF06580">
    <property type="entry name" value="His_kinase"/>
    <property type="match status" value="1"/>
</dbReference>
<dbReference type="CDD" id="cd06225">
    <property type="entry name" value="HAMP"/>
    <property type="match status" value="1"/>
</dbReference>
<dbReference type="InterPro" id="IPR033479">
    <property type="entry name" value="dCache_1"/>
</dbReference>